<feature type="transmembrane region" description="Helical" evidence="1">
    <location>
        <begin position="488"/>
        <end position="511"/>
    </location>
</feature>
<feature type="transmembrane region" description="Helical" evidence="1">
    <location>
        <begin position="221"/>
        <end position="241"/>
    </location>
</feature>
<dbReference type="OrthoDB" id="207378at2759"/>
<keyword evidence="1" id="KW-0812">Transmembrane</keyword>
<keyword evidence="2" id="KW-0732">Signal</keyword>
<dbReference type="PANTHER" id="PTHR11161:SF14">
    <property type="entry name" value="NOSE RESISTANT-TO-FLUOXETINE PROTEIN N-TERMINAL DOMAIN-CONTAINING PROTEIN"/>
    <property type="match status" value="1"/>
</dbReference>
<keyword evidence="1" id="KW-0472">Membrane</keyword>
<proteinExistence type="predicted"/>
<feature type="transmembrane region" description="Helical" evidence="1">
    <location>
        <begin position="417"/>
        <end position="437"/>
    </location>
</feature>
<dbReference type="AlphaFoldDB" id="A0A8S1EHV9"/>
<dbReference type="PANTHER" id="PTHR11161">
    <property type="entry name" value="O-ACYLTRANSFERASE"/>
    <property type="match status" value="1"/>
</dbReference>
<evidence type="ECO:0000256" key="1">
    <source>
        <dbReference type="SAM" id="Phobius"/>
    </source>
</evidence>
<feature type="signal peptide" evidence="2">
    <location>
        <begin position="1"/>
        <end position="21"/>
    </location>
</feature>
<feature type="transmembrane region" description="Helical" evidence="1">
    <location>
        <begin position="607"/>
        <end position="626"/>
    </location>
</feature>
<gene>
    <name evidence="4" type="ORF">CBOVIS_LOCUS5839</name>
</gene>
<protein>
    <recommendedName>
        <fullName evidence="3">Nose resistant-to-fluoxetine protein N-terminal domain-containing protein</fullName>
    </recommendedName>
</protein>
<dbReference type="EMBL" id="CADEPM010000003">
    <property type="protein sequence ID" value="CAB3403348.1"/>
    <property type="molecule type" value="Genomic_DNA"/>
</dbReference>
<feature type="domain" description="Nose resistant-to-fluoxetine protein N-terminal" evidence="3">
    <location>
        <begin position="100"/>
        <end position="218"/>
    </location>
</feature>
<feature type="transmembrane region" description="Helical" evidence="1">
    <location>
        <begin position="573"/>
        <end position="595"/>
    </location>
</feature>
<reference evidence="4 5" key="1">
    <citation type="submission" date="2020-04" db="EMBL/GenBank/DDBJ databases">
        <authorList>
            <person name="Laetsch R D."/>
            <person name="Stevens L."/>
            <person name="Kumar S."/>
            <person name="Blaxter L. M."/>
        </authorList>
    </citation>
    <scope>NUCLEOTIDE SEQUENCE [LARGE SCALE GENOMIC DNA]</scope>
</reference>
<dbReference type="Pfam" id="PF20146">
    <property type="entry name" value="NRF"/>
    <property type="match status" value="1"/>
</dbReference>
<evidence type="ECO:0000259" key="3">
    <source>
        <dbReference type="SMART" id="SM00703"/>
    </source>
</evidence>
<dbReference type="InterPro" id="IPR052728">
    <property type="entry name" value="O2_lipid_transport_reg"/>
</dbReference>
<feature type="transmembrane region" description="Helical" evidence="1">
    <location>
        <begin position="280"/>
        <end position="299"/>
    </location>
</feature>
<feature type="transmembrane region" description="Helical" evidence="1">
    <location>
        <begin position="449"/>
        <end position="468"/>
    </location>
</feature>
<comment type="caution">
    <text evidence="4">The sequence shown here is derived from an EMBL/GenBank/DDBJ whole genome shotgun (WGS) entry which is preliminary data.</text>
</comment>
<organism evidence="4 5">
    <name type="scientific">Caenorhabditis bovis</name>
    <dbReference type="NCBI Taxonomy" id="2654633"/>
    <lineage>
        <taxon>Eukaryota</taxon>
        <taxon>Metazoa</taxon>
        <taxon>Ecdysozoa</taxon>
        <taxon>Nematoda</taxon>
        <taxon>Chromadorea</taxon>
        <taxon>Rhabditida</taxon>
        <taxon>Rhabditina</taxon>
        <taxon>Rhabditomorpha</taxon>
        <taxon>Rhabditoidea</taxon>
        <taxon>Rhabditidae</taxon>
        <taxon>Peloderinae</taxon>
        <taxon>Caenorhabditis</taxon>
    </lineage>
</organism>
<evidence type="ECO:0000313" key="5">
    <source>
        <dbReference type="Proteomes" id="UP000494206"/>
    </source>
</evidence>
<dbReference type="InterPro" id="IPR006621">
    <property type="entry name" value="Nose-resist-to-fluoxetine_N"/>
</dbReference>
<feature type="transmembrane region" description="Helical" evidence="1">
    <location>
        <begin position="361"/>
        <end position="378"/>
    </location>
</feature>
<accession>A0A8S1EHV9</accession>
<feature type="transmembrane region" description="Helical" evidence="1">
    <location>
        <begin position="638"/>
        <end position="659"/>
    </location>
</feature>
<dbReference type="SMART" id="SM00703">
    <property type="entry name" value="NRF"/>
    <property type="match status" value="1"/>
</dbReference>
<dbReference type="Proteomes" id="UP000494206">
    <property type="component" value="Unassembled WGS sequence"/>
</dbReference>
<sequence length="684" mass="76520">MGAVDLAVLLLIGVAANATLACTLCSFRTPPRPRPLDQYKLPKMGAITLENRPQFCQAAKRLPVDEGCRQEFERIFCSTDLLTDALSGCRATAKTHLADEDQCSECAHQKADNLWVLKWFDSLGKPPAGITEGNYYWLGDYELCTAMRHDNTFNGQYCRVEIEVPDAGVESGCPQTDPLSIVLGACFPSSCSAAQLTNISQLYLPYEFKIECESESSWSTVTYMLIAIAIIWLVPQFVATVQSGDIDSIMACFSIPENAKRAVSTRRESTHLHCVHGLEFVVNFAIISGMVYNLMLPYIENVAFSFEGVSSVWQHIVNNYSYHVDGLLALSAFYTTYLLYGEVESLKHAFDYIVMRFFRFWPAYVTCVLFMAVVFPGISSGPMWIHTDTVSRCETAWWKNILFINNWFNVTDTCVDFGYVISLEAQYYALLVLVIYLSTSHVFLAQLAAYAAIVASIVVNFYRAYAYALPPAPMLTLEPVAVEKTVQLFDMLLLSFAARISPYCMGFVFGIGCATASDELRQLGLRYNPHKVLALVCLVCVAYPLFGAFGYSAHAARSPFFEAAYAALHRPMYAFALLSLIYLCHHGALGWLDAILGWRVFAPLSKLTWIALVVAEPVILYFFSSLNKPAYATHWSTVYTAISAAFLSYFIALLIDIFVARPIRYLMYREQKHRYARAHATAAA</sequence>
<keyword evidence="1" id="KW-1133">Transmembrane helix</keyword>
<keyword evidence="5" id="KW-1185">Reference proteome</keyword>
<name>A0A8S1EHV9_9PELO</name>
<feature type="transmembrane region" description="Helical" evidence="1">
    <location>
        <begin position="532"/>
        <end position="553"/>
    </location>
</feature>
<evidence type="ECO:0000256" key="2">
    <source>
        <dbReference type="SAM" id="SignalP"/>
    </source>
</evidence>
<feature type="chain" id="PRO_5035865016" description="Nose resistant-to-fluoxetine protein N-terminal domain-containing protein" evidence="2">
    <location>
        <begin position="22"/>
        <end position="684"/>
    </location>
</feature>
<evidence type="ECO:0000313" key="4">
    <source>
        <dbReference type="EMBL" id="CAB3403348.1"/>
    </source>
</evidence>